<dbReference type="eggNOG" id="KOG3044">
    <property type="taxonomic scope" value="Eukaryota"/>
</dbReference>
<proteinExistence type="predicted"/>
<feature type="compositionally biased region" description="Polar residues" evidence="1">
    <location>
        <begin position="16"/>
        <end position="28"/>
    </location>
</feature>
<sequence>MTTDTEEKSSEEKLQPSKTTVDQTNDNNKPLPPEIMDILKDLSENSKIVFKSQQRGEAELLQSEKIQLAKDVYQRNPQTFLIRFGSYMQQKHLEDFARLSIADSDEEMYCMVSEYQRKLKTRQQDVKNRRYVALQRLIQDGEYFSEQEMMKRSPELYHELVGQHLSKEERQMRDSYDVKNTTFSGILMHNMERDEISKIMEEAEKKIKETQSDESCDSTSSTNSSEVIKETKKDGITEDVVDSVVPQNFRQQWGNFDNEQQACSSSKVETKKEVKKKAVANKIIPLDNLITADERELLRQEFISQMHESFLNGQDSDFDYATVDDNTQYDDLVILNQDREDKYFEEDDSDDDDIEDGDGKEKRHISAVMEQSESEDELDVYMNHLNKHFSLQK</sequence>
<dbReference type="InterPro" id="IPR040233">
    <property type="entry name" value="CCD97-like_C"/>
</dbReference>
<dbReference type="PANTHER" id="PTHR31840:SF1">
    <property type="entry name" value="COILED-COIL DOMAIN-CONTAINING PROTEIN 97"/>
    <property type="match status" value="1"/>
</dbReference>
<evidence type="ECO:0000313" key="3">
    <source>
        <dbReference type="EnsemblMetazoa" id="MDOA007381-PA"/>
    </source>
</evidence>
<dbReference type="EnsemblMetazoa" id="MDOA007381-RA">
    <property type="protein sequence ID" value="MDOA007381-PA"/>
    <property type="gene ID" value="MDOA007381"/>
</dbReference>
<reference evidence="5" key="2">
    <citation type="submission" date="2025-05" db="UniProtKB">
        <authorList>
            <consortium name="RefSeq"/>
        </authorList>
    </citation>
    <scope>IDENTIFICATION</scope>
    <source>
        <strain evidence="5">Aabys</strain>
        <tissue evidence="5">Whole body</tissue>
    </source>
</reference>
<feature type="region of interest" description="Disordered" evidence="1">
    <location>
        <begin position="206"/>
        <end position="233"/>
    </location>
</feature>
<dbReference type="RefSeq" id="XP_058980764.1">
    <property type="nucleotide sequence ID" value="XM_059124781.1"/>
</dbReference>
<dbReference type="Pfam" id="PF09747">
    <property type="entry name" value="CCD97-like_C"/>
    <property type="match status" value="1"/>
</dbReference>
<dbReference type="AlphaFoldDB" id="A0A1I8MQE2"/>
<feature type="region of interest" description="Disordered" evidence="1">
    <location>
        <begin position="1"/>
        <end position="32"/>
    </location>
</feature>
<dbReference type="Proteomes" id="UP001652621">
    <property type="component" value="Unplaced"/>
</dbReference>
<dbReference type="STRING" id="7370.A0A1I8MQE2"/>
<dbReference type="InterPro" id="IPR018613">
    <property type="entry name" value="Ccdc97-like"/>
</dbReference>
<keyword evidence="4" id="KW-1185">Reference proteome</keyword>
<gene>
    <name evidence="3" type="primary">101891695</name>
    <name evidence="5" type="synonym">LOC101891695</name>
</gene>
<name>A0A1I8MQE2_MUSDO</name>
<dbReference type="PANTHER" id="PTHR31840">
    <property type="entry name" value="COILED-COIL DOMAIN-CONTAINING PROTEIN 97"/>
    <property type="match status" value="1"/>
</dbReference>
<feature type="domain" description="CCD97-like C-terminal" evidence="2">
    <location>
        <begin position="128"/>
        <end position="347"/>
    </location>
</feature>
<reference evidence="3" key="1">
    <citation type="submission" date="2020-05" db="UniProtKB">
        <authorList>
            <consortium name="EnsemblMetazoa"/>
        </authorList>
    </citation>
    <scope>IDENTIFICATION</scope>
    <source>
        <strain evidence="3">Aabys</strain>
    </source>
</reference>
<feature type="compositionally biased region" description="Basic and acidic residues" evidence="1">
    <location>
        <begin position="1"/>
        <end position="15"/>
    </location>
</feature>
<evidence type="ECO:0000313" key="5">
    <source>
        <dbReference type="RefSeq" id="XP_058980764.1"/>
    </source>
</evidence>
<protein>
    <submittedName>
        <fullName evidence="5">Coiled-coil domain-containing protein 97</fullName>
    </submittedName>
</protein>
<evidence type="ECO:0000256" key="1">
    <source>
        <dbReference type="SAM" id="MobiDB-lite"/>
    </source>
</evidence>
<accession>A0A1I8MQE2</accession>
<evidence type="ECO:0000259" key="2">
    <source>
        <dbReference type="Pfam" id="PF09747"/>
    </source>
</evidence>
<feature type="region of interest" description="Disordered" evidence="1">
    <location>
        <begin position="342"/>
        <end position="375"/>
    </location>
</feature>
<evidence type="ECO:0000313" key="4">
    <source>
        <dbReference type="Proteomes" id="UP001652621"/>
    </source>
</evidence>
<feature type="compositionally biased region" description="Acidic residues" evidence="1">
    <location>
        <begin position="343"/>
        <end position="358"/>
    </location>
</feature>
<dbReference type="VEuPathDB" id="VectorBase:MDOMA2_020025"/>
<organism evidence="3">
    <name type="scientific">Musca domestica</name>
    <name type="common">House fly</name>
    <dbReference type="NCBI Taxonomy" id="7370"/>
    <lineage>
        <taxon>Eukaryota</taxon>
        <taxon>Metazoa</taxon>
        <taxon>Ecdysozoa</taxon>
        <taxon>Arthropoda</taxon>
        <taxon>Hexapoda</taxon>
        <taxon>Insecta</taxon>
        <taxon>Pterygota</taxon>
        <taxon>Neoptera</taxon>
        <taxon>Endopterygota</taxon>
        <taxon>Diptera</taxon>
        <taxon>Brachycera</taxon>
        <taxon>Muscomorpha</taxon>
        <taxon>Muscoidea</taxon>
        <taxon>Muscidae</taxon>
        <taxon>Musca</taxon>
    </lineage>
</organism>
<feature type="compositionally biased region" description="Low complexity" evidence="1">
    <location>
        <begin position="217"/>
        <end position="226"/>
    </location>
</feature>
<dbReference type="OrthoDB" id="333176at2759"/>
<dbReference type="VEuPathDB" id="VectorBase:MDOA007381"/>